<dbReference type="AlphaFoldDB" id="A0A8J3UIR0"/>
<feature type="region of interest" description="Disordered" evidence="1">
    <location>
        <begin position="179"/>
        <end position="202"/>
    </location>
</feature>
<evidence type="ECO:0000313" key="4">
    <source>
        <dbReference type="Proteomes" id="UP000644610"/>
    </source>
</evidence>
<comment type="caution">
    <text evidence="3">The sequence shown here is derived from an EMBL/GenBank/DDBJ whole genome shotgun (WGS) entry which is preliminary data.</text>
</comment>
<organism evidence="3 4">
    <name type="scientific">Planotetraspora silvatica</name>
    <dbReference type="NCBI Taxonomy" id="234614"/>
    <lineage>
        <taxon>Bacteria</taxon>
        <taxon>Bacillati</taxon>
        <taxon>Actinomycetota</taxon>
        <taxon>Actinomycetes</taxon>
        <taxon>Streptosporangiales</taxon>
        <taxon>Streptosporangiaceae</taxon>
        <taxon>Planotetraspora</taxon>
    </lineage>
</organism>
<protein>
    <submittedName>
        <fullName evidence="3">Lipoprotein</fullName>
    </submittedName>
</protein>
<dbReference type="SUPFAM" id="SSF109998">
    <property type="entry name" value="Triger factor/SurA peptide-binding domain-like"/>
    <property type="match status" value="1"/>
</dbReference>
<keyword evidence="3" id="KW-0449">Lipoprotein</keyword>
<sequence>MRVAVAVAVAGVALSACGPVQAGAAAIVGKERIAASDLDTKIQDFRKDLAAHKMTEDQLGLRIPLTQLILLRLANDEQYIQLGKQRGIAVTQRDIDDVIASQGGQSQTDAALLQSGVPLSMGREFISSLIIQQKLVEQAGGGVDQQSQQAALQKVTQEADTKVPMRFSPRYGKFDAQQGFLPDERFGKVPAPEQPPAAAPPA</sequence>
<proteinExistence type="predicted"/>
<evidence type="ECO:0000256" key="1">
    <source>
        <dbReference type="SAM" id="MobiDB-lite"/>
    </source>
</evidence>
<evidence type="ECO:0000256" key="2">
    <source>
        <dbReference type="SAM" id="SignalP"/>
    </source>
</evidence>
<feature type="compositionally biased region" description="Pro residues" evidence="1">
    <location>
        <begin position="192"/>
        <end position="202"/>
    </location>
</feature>
<dbReference type="PROSITE" id="PS51257">
    <property type="entry name" value="PROKAR_LIPOPROTEIN"/>
    <property type="match status" value="1"/>
</dbReference>
<keyword evidence="2" id="KW-0732">Signal</keyword>
<dbReference type="Proteomes" id="UP000644610">
    <property type="component" value="Unassembled WGS sequence"/>
</dbReference>
<accession>A0A8J3UIR0</accession>
<feature type="chain" id="PRO_5038734048" evidence="2">
    <location>
        <begin position="23"/>
        <end position="202"/>
    </location>
</feature>
<name>A0A8J3UIR0_9ACTN</name>
<keyword evidence="4" id="KW-1185">Reference proteome</keyword>
<gene>
    <name evidence="3" type="ORF">Psi02_16450</name>
</gene>
<dbReference type="EMBL" id="BOOQ01000009">
    <property type="protein sequence ID" value="GII45221.1"/>
    <property type="molecule type" value="Genomic_DNA"/>
</dbReference>
<dbReference type="InterPro" id="IPR027304">
    <property type="entry name" value="Trigger_fact/SurA_dom_sf"/>
</dbReference>
<dbReference type="Gene3D" id="1.10.4030.10">
    <property type="entry name" value="Porin chaperone SurA, peptide-binding domain"/>
    <property type="match status" value="1"/>
</dbReference>
<reference evidence="3" key="1">
    <citation type="submission" date="2021-01" db="EMBL/GenBank/DDBJ databases">
        <title>Whole genome shotgun sequence of Planotetraspora silvatica NBRC 100141.</title>
        <authorList>
            <person name="Komaki H."/>
            <person name="Tamura T."/>
        </authorList>
    </citation>
    <scope>NUCLEOTIDE SEQUENCE</scope>
    <source>
        <strain evidence="3">NBRC 100141</strain>
    </source>
</reference>
<feature type="signal peptide" evidence="2">
    <location>
        <begin position="1"/>
        <end position="22"/>
    </location>
</feature>
<evidence type="ECO:0000313" key="3">
    <source>
        <dbReference type="EMBL" id="GII45221.1"/>
    </source>
</evidence>